<evidence type="ECO:0000313" key="3">
    <source>
        <dbReference type="Proteomes" id="UP000184512"/>
    </source>
</evidence>
<dbReference type="Proteomes" id="UP000184512">
    <property type="component" value="Unassembled WGS sequence"/>
</dbReference>
<gene>
    <name evidence="2" type="ORF">SAMN02745244_02540</name>
</gene>
<name>A0A1M6JE40_9ACTN</name>
<proteinExistence type="predicted"/>
<dbReference type="RefSeq" id="WP_073188848.1">
    <property type="nucleotide sequence ID" value="NZ_FQZG01000049.1"/>
</dbReference>
<evidence type="ECO:0000256" key="1">
    <source>
        <dbReference type="SAM" id="MobiDB-lite"/>
    </source>
</evidence>
<accession>A0A1M6JE40</accession>
<dbReference type="AlphaFoldDB" id="A0A1M6JE40"/>
<protein>
    <submittedName>
        <fullName evidence="2">Putative addiction module killer protein</fullName>
    </submittedName>
</protein>
<sequence length="108" mass="12397">MVEVYTSEGFDRWLRKLKDRQGRLRILDRIDRLAHGNPGDVKSVGHGVLELRLSFGPGYRVYFTRHGDRLVLLLCGGDKATQQQDIEKAQQLAADWRSREGEDDDEEA</sequence>
<dbReference type="NCBIfam" id="TIGR02683">
    <property type="entry name" value="upstrm_HI1419"/>
    <property type="match status" value="1"/>
</dbReference>
<reference evidence="2 3" key="1">
    <citation type="submission" date="2016-11" db="EMBL/GenBank/DDBJ databases">
        <authorList>
            <person name="Jaros S."/>
            <person name="Januszkiewicz K."/>
            <person name="Wedrychowicz H."/>
        </authorList>
    </citation>
    <scope>NUCLEOTIDE SEQUENCE [LARGE SCALE GENOMIC DNA]</scope>
    <source>
        <strain evidence="2 3">DSM 12906</strain>
    </source>
</reference>
<dbReference type="Pfam" id="PF05973">
    <property type="entry name" value="Gp49"/>
    <property type="match status" value="1"/>
</dbReference>
<keyword evidence="3" id="KW-1185">Reference proteome</keyword>
<dbReference type="PANTHER" id="PTHR41791:SF1">
    <property type="entry name" value="SSL7039 PROTEIN"/>
    <property type="match status" value="1"/>
</dbReference>
<dbReference type="EMBL" id="FQZG01000049">
    <property type="protein sequence ID" value="SHJ44914.1"/>
    <property type="molecule type" value="Genomic_DNA"/>
</dbReference>
<feature type="region of interest" description="Disordered" evidence="1">
    <location>
        <begin position="86"/>
        <end position="108"/>
    </location>
</feature>
<dbReference type="PANTHER" id="PTHR41791">
    <property type="entry name" value="SSL7039 PROTEIN"/>
    <property type="match status" value="1"/>
</dbReference>
<dbReference type="STRING" id="1123357.SAMN02745244_02540"/>
<dbReference type="OrthoDB" id="9800258at2"/>
<organism evidence="2 3">
    <name type="scientific">Tessaracoccus bendigoensis DSM 12906</name>
    <dbReference type="NCBI Taxonomy" id="1123357"/>
    <lineage>
        <taxon>Bacteria</taxon>
        <taxon>Bacillati</taxon>
        <taxon>Actinomycetota</taxon>
        <taxon>Actinomycetes</taxon>
        <taxon>Propionibacteriales</taxon>
        <taxon>Propionibacteriaceae</taxon>
        <taxon>Tessaracoccus</taxon>
    </lineage>
</organism>
<dbReference type="InterPro" id="IPR009241">
    <property type="entry name" value="HigB-like"/>
</dbReference>
<dbReference type="PIRSF" id="PIRSF028744">
    <property type="entry name" value="Addict_mod_HI1419"/>
    <property type="match status" value="1"/>
</dbReference>
<evidence type="ECO:0000313" key="2">
    <source>
        <dbReference type="EMBL" id="SHJ44914.1"/>
    </source>
</evidence>
<dbReference type="InterPro" id="IPR014056">
    <property type="entry name" value="TypeIITA-like_toxin_pred"/>
</dbReference>